<keyword evidence="8 10" id="KW-0472">Membrane</keyword>
<evidence type="ECO:0000256" key="9">
    <source>
        <dbReference type="ARBA" id="ARBA00024363"/>
    </source>
</evidence>
<dbReference type="GO" id="GO:0005524">
    <property type="term" value="F:ATP binding"/>
    <property type="evidence" value="ECO:0007669"/>
    <property type="project" value="UniProtKB-KW"/>
</dbReference>
<dbReference type="CDD" id="cd18582">
    <property type="entry name" value="ABC_6TM_ATM1_ABCB7"/>
    <property type="match status" value="1"/>
</dbReference>
<evidence type="ECO:0000259" key="13">
    <source>
        <dbReference type="PROSITE" id="PS50929"/>
    </source>
</evidence>
<dbReference type="GO" id="GO:0005743">
    <property type="term" value="C:mitochondrial inner membrane"/>
    <property type="evidence" value="ECO:0007669"/>
    <property type="project" value="TreeGrafter"/>
</dbReference>
<keyword evidence="2" id="KW-0813">Transport</keyword>
<evidence type="ECO:0000256" key="3">
    <source>
        <dbReference type="ARBA" id="ARBA00022528"/>
    </source>
</evidence>
<evidence type="ECO:0000313" key="14">
    <source>
        <dbReference type="EMBL" id="KAH7431385.1"/>
    </source>
</evidence>
<keyword evidence="15" id="KW-1185">Reference proteome</keyword>
<keyword evidence="6" id="KW-0067">ATP-binding</keyword>
<dbReference type="SMART" id="SM00382">
    <property type="entry name" value="AAA"/>
    <property type="match status" value="1"/>
</dbReference>
<dbReference type="PANTHER" id="PTHR24221">
    <property type="entry name" value="ATP-BINDING CASSETTE SUB-FAMILY B"/>
    <property type="match status" value="1"/>
</dbReference>
<dbReference type="PROSITE" id="PS00211">
    <property type="entry name" value="ABC_TRANSPORTER_1"/>
    <property type="match status" value="1"/>
</dbReference>
<dbReference type="Gene3D" id="3.40.50.300">
    <property type="entry name" value="P-loop containing nucleotide triphosphate hydrolases"/>
    <property type="match status" value="1"/>
</dbReference>
<feature type="transmembrane region" description="Helical" evidence="10">
    <location>
        <begin position="247"/>
        <end position="270"/>
    </location>
</feature>
<evidence type="ECO:0000256" key="5">
    <source>
        <dbReference type="ARBA" id="ARBA00022741"/>
    </source>
</evidence>
<dbReference type="PROSITE" id="PS50893">
    <property type="entry name" value="ABC_TRANSPORTER_2"/>
    <property type="match status" value="1"/>
</dbReference>
<evidence type="ECO:0000256" key="6">
    <source>
        <dbReference type="ARBA" id="ARBA00022840"/>
    </source>
</evidence>
<dbReference type="OrthoDB" id="6500128at2759"/>
<keyword evidence="3" id="KW-0150">Chloroplast</keyword>
<evidence type="ECO:0000256" key="1">
    <source>
        <dbReference type="ARBA" id="ARBA00004141"/>
    </source>
</evidence>
<gene>
    <name evidence="14" type="ORF">KP509_08G045800</name>
</gene>
<evidence type="ECO:0000313" key="15">
    <source>
        <dbReference type="Proteomes" id="UP000825935"/>
    </source>
</evidence>
<dbReference type="OMA" id="YASMWAS"/>
<dbReference type="InterPro" id="IPR036640">
    <property type="entry name" value="ABC1_TM_sf"/>
</dbReference>
<dbReference type="Proteomes" id="UP000825935">
    <property type="component" value="Chromosome 8"/>
</dbReference>
<keyword evidence="3" id="KW-0934">Plastid</keyword>
<comment type="caution">
    <text evidence="14">The sequence shown here is derived from an EMBL/GenBank/DDBJ whole genome shotgun (WGS) entry which is preliminary data.</text>
</comment>
<dbReference type="Pfam" id="PF00664">
    <property type="entry name" value="ABC_membrane"/>
    <property type="match status" value="1"/>
</dbReference>
<proteinExistence type="inferred from homology"/>
<dbReference type="EMBL" id="CM035413">
    <property type="protein sequence ID" value="KAH7431385.1"/>
    <property type="molecule type" value="Genomic_DNA"/>
</dbReference>
<evidence type="ECO:0000256" key="10">
    <source>
        <dbReference type="SAM" id="Phobius"/>
    </source>
</evidence>
<feature type="chain" id="PRO_5035737401" evidence="11">
    <location>
        <begin position="20"/>
        <end position="700"/>
    </location>
</feature>
<dbReference type="InterPro" id="IPR003439">
    <property type="entry name" value="ABC_transporter-like_ATP-bd"/>
</dbReference>
<keyword evidence="11" id="KW-0732">Signal</keyword>
<keyword evidence="4 10" id="KW-0812">Transmembrane</keyword>
<dbReference type="GO" id="GO:0006879">
    <property type="term" value="P:intracellular iron ion homeostasis"/>
    <property type="evidence" value="ECO:0007669"/>
    <property type="project" value="TreeGrafter"/>
</dbReference>
<evidence type="ECO:0000256" key="2">
    <source>
        <dbReference type="ARBA" id="ARBA00022448"/>
    </source>
</evidence>
<reference evidence="14" key="1">
    <citation type="submission" date="2021-08" db="EMBL/GenBank/DDBJ databases">
        <title>WGS assembly of Ceratopteris richardii.</title>
        <authorList>
            <person name="Marchant D.B."/>
            <person name="Chen G."/>
            <person name="Jenkins J."/>
            <person name="Shu S."/>
            <person name="Leebens-Mack J."/>
            <person name="Grimwood J."/>
            <person name="Schmutz J."/>
            <person name="Soltis P."/>
            <person name="Soltis D."/>
            <person name="Chen Z.-H."/>
        </authorList>
    </citation>
    <scope>NUCLEOTIDE SEQUENCE</scope>
    <source>
        <strain evidence="14">Whitten #5841</strain>
        <tissue evidence="14">Leaf</tissue>
    </source>
</reference>
<dbReference type="GO" id="GO:0140359">
    <property type="term" value="F:ABC-type transporter activity"/>
    <property type="evidence" value="ECO:0007669"/>
    <property type="project" value="InterPro"/>
</dbReference>
<dbReference type="InterPro" id="IPR027417">
    <property type="entry name" value="P-loop_NTPase"/>
</dbReference>
<accession>A0A8T2UCV6</accession>
<evidence type="ECO:0000259" key="12">
    <source>
        <dbReference type="PROSITE" id="PS50893"/>
    </source>
</evidence>
<name>A0A8T2UCV6_CERRI</name>
<dbReference type="AlphaFoldDB" id="A0A8T2UCV6"/>
<feature type="domain" description="ABC transporter" evidence="12">
    <location>
        <begin position="454"/>
        <end position="688"/>
    </location>
</feature>
<evidence type="ECO:0000256" key="7">
    <source>
        <dbReference type="ARBA" id="ARBA00022989"/>
    </source>
</evidence>
<dbReference type="InterPro" id="IPR003593">
    <property type="entry name" value="AAA+_ATPase"/>
</dbReference>
<dbReference type="InterPro" id="IPR017871">
    <property type="entry name" value="ABC_transporter-like_CS"/>
</dbReference>
<dbReference type="SUPFAM" id="SSF52540">
    <property type="entry name" value="P-loop containing nucleoside triphosphate hydrolases"/>
    <property type="match status" value="1"/>
</dbReference>
<feature type="transmembrane region" description="Helical" evidence="10">
    <location>
        <begin position="276"/>
        <end position="293"/>
    </location>
</feature>
<dbReference type="FunFam" id="3.40.50.300:FF:000287">
    <property type="entry name" value="Multidrug ABC transporter ATP-binding protein"/>
    <property type="match status" value="1"/>
</dbReference>
<dbReference type="GO" id="GO:0016887">
    <property type="term" value="F:ATP hydrolysis activity"/>
    <property type="evidence" value="ECO:0007669"/>
    <property type="project" value="InterPro"/>
</dbReference>
<evidence type="ECO:0000256" key="11">
    <source>
        <dbReference type="SAM" id="SignalP"/>
    </source>
</evidence>
<feature type="transmembrane region" description="Helical" evidence="10">
    <location>
        <begin position="366"/>
        <end position="384"/>
    </location>
</feature>
<protein>
    <submittedName>
        <fullName evidence="14">Uncharacterized protein</fullName>
    </submittedName>
</protein>
<feature type="signal peptide" evidence="11">
    <location>
        <begin position="1"/>
        <end position="19"/>
    </location>
</feature>
<comment type="similarity">
    <text evidence="9">Belongs to the ABC transporter superfamily. ABCB family. Heavy Metal importer (TC 3.A.1.210) subfamily.</text>
</comment>
<keyword evidence="7 10" id="KW-1133">Transmembrane helix</keyword>
<dbReference type="SUPFAM" id="SSF90123">
    <property type="entry name" value="ABC transporter transmembrane region"/>
    <property type="match status" value="1"/>
</dbReference>
<evidence type="ECO:0000256" key="4">
    <source>
        <dbReference type="ARBA" id="ARBA00022692"/>
    </source>
</evidence>
<comment type="subcellular location">
    <subcellularLocation>
        <location evidence="1">Membrane</location>
        <topology evidence="1">Multi-pass membrane protein</topology>
    </subcellularLocation>
</comment>
<dbReference type="Pfam" id="PF00005">
    <property type="entry name" value="ABC_tran"/>
    <property type="match status" value="1"/>
</dbReference>
<dbReference type="Gene3D" id="1.20.1560.10">
    <property type="entry name" value="ABC transporter type 1, transmembrane domain"/>
    <property type="match status" value="1"/>
</dbReference>
<organism evidence="14 15">
    <name type="scientific">Ceratopteris richardii</name>
    <name type="common">Triangle waterfern</name>
    <dbReference type="NCBI Taxonomy" id="49495"/>
    <lineage>
        <taxon>Eukaryota</taxon>
        <taxon>Viridiplantae</taxon>
        <taxon>Streptophyta</taxon>
        <taxon>Embryophyta</taxon>
        <taxon>Tracheophyta</taxon>
        <taxon>Polypodiopsida</taxon>
        <taxon>Polypodiidae</taxon>
        <taxon>Polypodiales</taxon>
        <taxon>Pteridineae</taxon>
        <taxon>Pteridaceae</taxon>
        <taxon>Parkerioideae</taxon>
        <taxon>Ceratopteris</taxon>
    </lineage>
</organism>
<keyword evidence="5" id="KW-0547">Nucleotide-binding</keyword>
<evidence type="ECO:0000256" key="8">
    <source>
        <dbReference type="ARBA" id="ARBA00023136"/>
    </source>
</evidence>
<dbReference type="InterPro" id="IPR039421">
    <property type="entry name" value="Type_1_exporter"/>
</dbReference>
<sequence length="700" mass="76864">MLFDVFFLCVCHAAGRTQAMLMNIFPSSRAHHLCSPRNVFLQSVRITNPSAIPRQPLSCSVDLSSYSRICNVSLLTTRHTFNHSNTVCTSRISSSEFPPLPPPPRNVSLLSVLPYLWDLASKDPGLGWRLFGAVFLLLGGKVAGILGPLFLKFAMDKLQSAPNDLRDLSPKLVLGALVFSAFSKAIGAGMNEMRYVVFAPLGYATGRRVAVHLLDHILHLDLTFHLEKSSGLLERIIVRAQRAVVHVFRAIVFTFIPTAVELGCVCTLLAKQVNITVAGVVLVTFVAYILWTIKITDAAASSRKEAIKIEGLATGKIMDVLLNFELVTQSNTRKLEVHRYHDLLMRHQNVILDAEHLSATLNAGQAFILAAGVASVMALSGLSVTQGSMTIGDLVLANGLILQISAPLQFLGFLYRDLRQSLLDLDFLFNILITRPSVKDGHIELQKVGPGMKIQAENLHFRYRSSRKILNGVSLTANPGESIAIVGPSGCGKSTIVKLLLRFYYPELGTLFLDNIDLQLLSQASLHGAIAIVPQDTVLFNDTIYHNITYSRPTACKTEIIQAAKQAQLHDAVMQMPRGYNTIVGERGLKLSGGEKQRVAIARAFLKAPRLLICDEATSALDSNTEVEVLKTLKDLSSGRTCIFVAHRLSTIMHCDKILVMDNGSIIEEGTHKDLLSRGGTYANMWSSQELKEKREPLPK</sequence>
<feature type="transmembrane region" description="Helical" evidence="10">
    <location>
        <begin position="126"/>
        <end position="151"/>
    </location>
</feature>
<dbReference type="InterPro" id="IPR011527">
    <property type="entry name" value="ABC1_TM_dom"/>
</dbReference>
<dbReference type="PANTHER" id="PTHR24221:SF470">
    <property type="entry name" value="MITOCHONDRIAL ABC TRANSPORTER ATM"/>
    <property type="match status" value="1"/>
</dbReference>
<feature type="domain" description="ABC transmembrane type-1" evidence="13">
    <location>
        <begin position="131"/>
        <end position="420"/>
    </location>
</feature>
<dbReference type="PROSITE" id="PS50929">
    <property type="entry name" value="ABC_TM1F"/>
    <property type="match status" value="1"/>
</dbReference>